<proteinExistence type="predicted"/>
<evidence type="ECO:0000256" key="1">
    <source>
        <dbReference type="ARBA" id="ARBA00022574"/>
    </source>
</evidence>
<name>A0A6B2L7X5_9EUKA</name>
<organism evidence="4">
    <name type="scientific">Arcella intermedia</name>
    <dbReference type="NCBI Taxonomy" id="1963864"/>
    <lineage>
        <taxon>Eukaryota</taxon>
        <taxon>Amoebozoa</taxon>
        <taxon>Tubulinea</taxon>
        <taxon>Elardia</taxon>
        <taxon>Arcellinida</taxon>
        <taxon>Sphaerothecina</taxon>
        <taxon>Arcellidae</taxon>
        <taxon>Arcella</taxon>
    </lineage>
</organism>
<dbReference type="InterPro" id="IPR036322">
    <property type="entry name" value="WD40_repeat_dom_sf"/>
</dbReference>
<sequence>MRYIFNHNTQPVTRIKFGKNSVSMLAFISEDLTISLFNMLAREELPQIFSGHKQRITDFDWSTTNDFIITSSIDKSLRYWDVKTQKTLRLLPSLYELYCCAFHPVNNTIVVAGTSNGFVEFKNCSTGKDISKVYVESVTRSIIFSEDGLYLFLACDDGKIRWLKCNNVGKFTQFKLAGSARVLAGKSITSIDCHYSTLRKNKVINLLLNMKDSTVRVYQFFPNHHDDKSLVLLVSCPVINKNYTLRASFCPTSKGRKKSNEIEEFFAVGSEDSIVRVFAYPLEVGHGCGKYKQVDELSGHSAAVLDVAWSCDGSLLASSDSSGTVIVWKKPEPELKTPTESPSKLTNVTRINSTNF</sequence>
<dbReference type="SUPFAM" id="SSF50978">
    <property type="entry name" value="WD40 repeat-like"/>
    <property type="match status" value="1"/>
</dbReference>
<dbReference type="GO" id="GO:0005634">
    <property type="term" value="C:nucleus"/>
    <property type="evidence" value="ECO:0007669"/>
    <property type="project" value="TreeGrafter"/>
</dbReference>
<evidence type="ECO:0000313" key="4">
    <source>
        <dbReference type="EMBL" id="NDV33074.1"/>
    </source>
</evidence>
<dbReference type="PANTHER" id="PTHR22838">
    <property type="entry name" value="WD REPEAT PROTEIN 26-RELATED"/>
    <property type="match status" value="1"/>
</dbReference>
<feature type="repeat" description="WD" evidence="3">
    <location>
        <begin position="49"/>
        <end position="90"/>
    </location>
</feature>
<dbReference type="PANTHER" id="PTHR22838:SF4">
    <property type="entry name" value="WD REPEAT-CONTAINING PROTEIN 13"/>
    <property type="match status" value="1"/>
</dbReference>
<reference evidence="4" key="1">
    <citation type="journal article" date="2020" name="J. Eukaryot. Microbiol.">
        <title>De novo Sequencing, Assembly and Annotation of the Transcriptome for the Free-Living Testate Amoeba Arcella intermedia.</title>
        <authorList>
            <person name="Ribeiro G.M."/>
            <person name="Porfirio-Sousa A.L."/>
            <person name="Maurer-Alcala X.X."/>
            <person name="Katz L.A."/>
            <person name="Lahr D.J.G."/>
        </authorList>
    </citation>
    <scope>NUCLEOTIDE SEQUENCE</scope>
</reference>
<evidence type="ECO:0000256" key="2">
    <source>
        <dbReference type="ARBA" id="ARBA00022737"/>
    </source>
</evidence>
<dbReference type="SMART" id="SM00320">
    <property type="entry name" value="WD40"/>
    <property type="match status" value="5"/>
</dbReference>
<dbReference type="Gene3D" id="2.130.10.10">
    <property type="entry name" value="YVTN repeat-like/Quinoprotein amine dehydrogenase"/>
    <property type="match status" value="2"/>
</dbReference>
<dbReference type="PROSITE" id="PS50294">
    <property type="entry name" value="WD_REPEATS_REGION"/>
    <property type="match status" value="2"/>
</dbReference>
<dbReference type="Pfam" id="PF00400">
    <property type="entry name" value="WD40"/>
    <property type="match status" value="2"/>
</dbReference>
<dbReference type="PROSITE" id="PS50082">
    <property type="entry name" value="WD_REPEATS_2"/>
    <property type="match status" value="2"/>
</dbReference>
<protein>
    <recommendedName>
        <fullName evidence="5">Anaphase-promoting complex subunit 4 WD40 domain-containing protein</fullName>
    </recommendedName>
</protein>
<feature type="repeat" description="WD" evidence="3">
    <location>
        <begin position="297"/>
        <end position="329"/>
    </location>
</feature>
<keyword evidence="2" id="KW-0677">Repeat</keyword>
<keyword evidence="1 3" id="KW-0853">WD repeat</keyword>
<dbReference type="EMBL" id="GIBP01004105">
    <property type="protein sequence ID" value="NDV33074.1"/>
    <property type="molecule type" value="Transcribed_RNA"/>
</dbReference>
<accession>A0A6B2L7X5</accession>
<evidence type="ECO:0008006" key="5">
    <source>
        <dbReference type="Google" id="ProtNLM"/>
    </source>
</evidence>
<dbReference type="InterPro" id="IPR051350">
    <property type="entry name" value="WD_repeat-ST_regulator"/>
</dbReference>
<dbReference type="AlphaFoldDB" id="A0A6B2L7X5"/>
<dbReference type="GO" id="GO:1990841">
    <property type="term" value="F:promoter-specific chromatin binding"/>
    <property type="evidence" value="ECO:0007669"/>
    <property type="project" value="TreeGrafter"/>
</dbReference>
<dbReference type="InterPro" id="IPR015943">
    <property type="entry name" value="WD40/YVTN_repeat-like_dom_sf"/>
</dbReference>
<evidence type="ECO:0000256" key="3">
    <source>
        <dbReference type="PROSITE-ProRule" id="PRU00221"/>
    </source>
</evidence>
<dbReference type="InterPro" id="IPR001680">
    <property type="entry name" value="WD40_rpt"/>
</dbReference>